<dbReference type="AlphaFoldDB" id="A0A377TMF9"/>
<evidence type="ECO:0000313" key="2">
    <source>
        <dbReference type="Proteomes" id="UP000254938"/>
    </source>
</evidence>
<dbReference type="EMBL" id="UGKQ01000007">
    <property type="protein sequence ID" value="STS80812.1"/>
    <property type="molecule type" value="Genomic_DNA"/>
</dbReference>
<dbReference type="Proteomes" id="UP000254938">
    <property type="component" value="Unassembled WGS sequence"/>
</dbReference>
<evidence type="ECO:0000313" key="1">
    <source>
        <dbReference type="EMBL" id="STS80812.1"/>
    </source>
</evidence>
<organism evidence="1 2">
    <name type="scientific">Klebsiella pneumoniae</name>
    <dbReference type="NCBI Taxonomy" id="573"/>
    <lineage>
        <taxon>Bacteria</taxon>
        <taxon>Pseudomonadati</taxon>
        <taxon>Pseudomonadota</taxon>
        <taxon>Gammaproteobacteria</taxon>
        <taxon>Enterobacterales</taxon>
        <taxon>Enterobacteriaceae</taxon>
        <taxon>Klebsiella/Raoultella group</taxon>
        <taxon>Klebsiella</taxon>
        <taxon>Klebsiella pneumoniae complex</taxon>
    </lineage>
</organism>
<protein>
    <submittedName>
        <fullName evidence="1">Uncharacterized protein</fullName>
    </submittedName>
</protein>
<sequence length="250" mass="26554">MTTRFYVDNGVTATRYLDTYPYPYDITQLPALIPGIILQADFDVNDTASLTRNRVGAAMSVVGSPALGDYGVSLTEANHLDTNIDIAAYNGSDLTMVTIAVHPGVIGAVVGRVQMNAPQRTRGTQTTATAWRAKWLTAAGAAQQADLIPSTAAIDGEMAVSRFVRDNGSGSMLTKLDLPRTSQSATGTAATTPYAVPSSKILLGGSVEGATTATIFMRACLIVSRAITDAEMATIYTRYKNYYQLKGKII</sequence>
<proteinExistence type="predicted"/>
<accession>A0A377TMF9</accession>
<name>A0A377TMF9_KLEPN</name>
<gene>
    <name evidence="1" type="ORF">NCTC9140_02530</name>
</gene>
<reference evidence="1 2" key="1">
    <citation type="submission" date="2018-06" db="EMBL/GenBank/DDBJ databases">
        <authorList>
            <consortium name="Pathogen Informatics"/>
            <person name="Doyle S."/>
        </authorList>
    </citation>
    <scope>NUCLEOTIDE SEQUENCE [LARGE SCALE GENOMIC DNA]</scope>
    <source>
        <strain evidence="1 2">NCTC9140</strain>
    </source>
</reference>